<name>A0A1Q2M9H0_9GAMM</name>
<keyword evidence="4" id="KW-0521">NADP</keyword>
<keyword evidence="5" id="KW-0520">NAD</keyword>
<evidence type="ECO:0000256" key="2">
    <source>
        <dbReference type="ARBA" id="ARBA00022729"/>
    </source>
</evidence>
<proteinExistence type="predicted"/>
<evidence type="ECO:0000313" key="7">
    <source>
        <dbReference type="Proteomes" id="UP000188219"/>
    </source>
</evidence>
<evidence type="ECO:0000256" key="3">
    <source>
        <dbReference type="ARBA" id="ARBA00022827"/>
    </source>
</evidence>
<dbReference type="KEGG" id="maga:Mag101_00865"/>
<keyword evidence="2" id="KW-0732">Signal</keyword>
<dbReference type="SUPFAM" id="SSF51905">
    <property type="entry name" value="FAD/NAD(P)-binding domain"/>
    <property type="match status" value="1"/>
</dbReference>
<dbReference type="PANTHER" id="PTHR46091">
    <property type="entry name" value="BLR7054 PROTEIN"/>
    <property type="match status" value="1"/>
</dbReference>
<keyword evidence="3" id="KW-0274">FAD</keyword>
<protein>
    <submittedName>
        <fullName evidence="6">FAD-dependent oxidoreductase</fullName>
    </submittedName>
</protein>
<sequence length="551" mass="62368">MRIGRRYRPSRLESPYDAIIIGSGIGGLTTGTLLSATGKKVLVLEQHYTAGGMTHAYDRNGYEWDVGVHYIGDVGDRPSMSRHLYDFLSAGALKWAPMDPAYDRIIHGDKQSDLVAGREEFIQELLKRFPNEETALREYLKRLAEANRFMPMLVTEKVLPRWCGPMMRALRRWRLPDYVFKTTREVLLELTDNEELIAVLTGQWGDNGMPPSESSFVIHAMIARHYLHGAYYPVGGSSRIAETIIPQIQSTGGEVFTYAEVETILLDGNRARGVRMKDGTEIEAPIVISGAGVFNTFEQLLPHSASERAGYDRDLKSVEPSMSHLCLYIGLQHTAEELGLPKTNYWVYSSAEYDRDVKAFVEDMEADFPLAYISFPSAKDPDFLRRYPGRATIEIVTPARYEWFKQWEEETWGKRGEEYEALKEKFSRRMLEKLFTHFPHLRDKIDYYELSTPLSTKHFCAYGTGEIYGLQHGPSRWQQSWLRPKTRIKGLYLTGQDIVSCGVGGAMFGGVITAQSILGLRRGLPLLRKVFSGEKVTFPSTAPVAAETSAQ</sequence>
<dbReference type="InterPro" id="IPR036188">
    <property type="entry name" value="FAD/NAD-bd_sf"/>
</dbReference>
<dbReference type="Gene3D" id="3.50.50.60">
    <property type="entry name" value="FAD/NAD(P)-binding domain"/>
    <property type="match status" value="2"/>
</dbReference>
<dbReference type="InterPro" id="IPR052206">
    <property type="entry name" value="Retinol_saturase"/>
</dbReference>
<gene>
    <name evidence="6" type="ORF">Mag101_00865</name>
</gene>
<dbReference type="EMBL" id="CP019650">
    <property type="protein sequence ID" value="AQQ69299.1"/>
    <property type="molecule type" value="Genomic_DNA"/>
</dbReference>
<dbReference type="STRING" id="260552.Mag101_00865"/>
<keyword evidence="1" id="KW-0285">Flavoprotein</keyword>
<evidence type="ECO:0000256" key="5">
    <source>
        <dbReference type="ARBA" id="ARBA00023027"/>
    </source>
</evidence>
<dbReference type="Proteomes" id="UP000188219">
    <property type="component" value="Chromosome"/>
</dbReference>
<evidence type="ECO:0000313" key="6">
    <source>
        <dbReference type="EMBL" id="AQQ69299.1"/>
    </source>
</evidence>
<dbReference type="PANTHER" id="PTHR46091:SF3">
    <property type="entry name" value="AMINE OXIDASE DOMAIN-CONTAINING PROTEIN"/>
    <property type="match status" value="1"/>
</dbReference>
<evidence type="ECO:0000256" key="4">
    <source>
        <dbReference type="ARBA" id="ARBA00022857"/>
    </source>
</evidence>
<reference evidence="6" key="1">
    <citation type="submission" date="2017-02" db="EMBL/GenBank/DDBJ databases">
        <title>Genome of Microbulbifer agarilyticus GP101.</title>
        <authorList>
            <person name="Jung J."/>
            <person name="Bae S.S."/>
            <person name="Baek K."/>
        </authorList>
    </citation>
    <scope>NUCLEOTIDE SEQUENCE [LARGE SCALE GENOMIC DNA]</scope>
    <source>
        <strain evidence="6">GP101</strain>
    </source>
</reference>
<keyword evidence="7" id="KW-1185">Reference proteome</keyword>
<dbReference type="AlphaFoldDB" id="A0A1Q2M9H0"/>
<dbReference type="Pfam" id="PF13450">
    <property type="entry name" value="NAD_binding_8"/>
    <property type="match status" value="1"/>
</dbReference>
<evidence type="ECO:0000256" key="1">
    <source>
        <dbReference type="ARBA" id="ARBA00022630"/>
    </source>
</evidence>
<dbReference type="eggNOG" id="COG1233">
    <property type="taxonomic scope" value="Bacteria"/>
</dbReference>
<accession>A0A1Q2M9H0</accession>
<organism evidence="6 7">
    <name type="scientific">Microbulbifer agarilyticus</name>
    <dbReference type="NCBI Taxonomy" id="260552"/>
    <lineage>
        <taxon>Bacteria</taxon>
        <taxon>Pseudomonadati</taxon>
        <taxon>Pseudomonadota</taxon>
        <taxon>Gammaproteobacteria</taxon>
        <taxon>Cellvibrionales</taxon>
        <taxon>Microbulbiferaceae</taxon>
        <taxon>Microbulbifer</taxon>
    </lineage>
</organism>